<dbReference type="AlphaFoldDB" id="A0A6M3L2S7"/>
<proteinExistence type="predicted"/>
<feature type="region of interest" description="Disordered" evidence="1">
    <location>
        <begin position="1"/>
        <end position="21"/>
    </location>
</feature>
<protein>
    <submittedName>
        <fullName evidence="2">Uncharacterized protein</fullName>
    </submittedName>
</protein>
<gene>
    <name evidence="2" type="ORF">MM415B02644_0011</name>
</gene>
<dbReference type="EMBL" id="MT142812">
    <property type="protein sequence ID" value="QJA88926.1"/>
    <property type="molecule type" value="Genomic_DNA"/>
</dbReference>
<organism evidence="2">
    <name type="scientific">viral metagenome</name>
    <dbReference type="NCBI Taxonomy" id="1070528"/>
    <lineage>
        <taxon>unclassified sequences</taxon>
        <taxon>metagenomes</taxon>
        <taxon>organismal metagenomes</taxon>
    </lineage>
</organism>
<accession>A0A6M3L2S7</accession>
<evidence type="ECO:0000313" key="2">
    <source>
        <dbReference type="EMBL" id="QJA88926.1"/>
    </source>
</evidence>
<name>A0A6M3L2S7_9ZZZZ</name>
<sequence>MSETNQRGRPHTPANSRKSKMITLKLTPGEDAALRKAAAEARLTLRDFLVSRAIEPDSRARA</sequence>
<reference evidence="2" key="1">
    <citation type="submission" date="2020-03" db="EMBL/GenBank/DDBJ databases">
        <title>The deep terrestrial virosphere.</title>
        <authorList>
            <person name="Holmfeldt K."/>
            <person name="Nilsson E."/>
            <person name="Simone D."/>
            <person name="Lopez-Fernandez M."/>
            <person name="Wu X."/>
            <person name="de Brujin I."/>
            <person name="Lundin D."/>
            <person name="Andersson A."/>
            <person name="Bertilsson S."/>
            <person name="Dopson M."/>
        </authorList>
    </citation>
    <scope>NUCLEOTIDE SEQUENCE</scope>
    <source>
        <strain evidence="2">MM415B02644</strain>
    </source>
</reference>
<evidence type="ECO:0000256" key="1">
    <source>
        <dbReference type="SAM" id="MobiDB-lite"/>
    </source>
</evidence>